<gene>
    <name evidence="1" type="ORF">LMG9449_1844</name>
</gene>
<proteinExistence type="predicted"/>
<protein>
    <submittedName>
        <fullName evidence="1">Uncharacterized protein</fullName>
    </submittedName>
</protein>
<reference evidence="2" key="1">
    <citation type="submission" date="2015-10" db="EMBL/GenBank/DDBJ databases">
        <title>Draft Genome Sequences of 11 Lactococcus lactis subspecies cremoris strains.</title>
        <authorList>
            <person name="Wels M."/>
            <person name="Backus L."/>
            <person name="Boekhorst J."/>
            <person name="Dijkstra A."/>
            <person name="Beerthuizen M."/>
            <person name="Kelly W."/>
            <person name="Siezen R."/>
            <person name="Bachmann H."/>
            <person name="Van Hijum S."/>
        </authorList>
    </citation>
    <scope>NUCLEOTIDE SEQUENCE [LARGE SCALE GENOMIC DNA]</scope>
    <source>
        <strain evidence="2">LMG9449</strain>
    </source>
</reference>
<dbReference type="EMBL" id="LKLS01000153">
    <property type="protein sequence ID" value="KSU16596.1"/>
    <property type="molecule type" value="Genomic_DNA"/>
</dbReference>
<dbReference type="AlphaFoldDB" id="A0A0V8DSV6"/>
<comment type="caution">
    <text evidence="1">The sequence shown here is derived from an EMBL/GenBank/DDBJ whole genome shotgun (WGS) entry which is preliminary data.</text>
</comment>
<dbReference type="PATRIC" id="fig|1360.109.peg.2445"/>
<organism evidence="1 2">
    <name type="scientific">Lactococcus lactis subsp. lactis</name>
    <name type="common">Streptococcus lactis</name>
    <dbReference type="NCBI Taxonomy" id="1360"/>
    <lineage>
        <taxon>Bacteria</taxon>
        <taxon>Bacillati</taxon>
        <taxon>Bacillota</taxon>
        <taxon>Bacilli</taxon>
        <taxon>Lactobacillales</taxon>
        <taxon>Streptococcaceae</taxon>
        <taxon>Lactococcus</taxon>
    </lineage>
</organism>
<evidence type="ECO:0000313" key="1">
    <source>
        <dbReference type="EMBL" id="KSU16596.1"/>
    </source>
</evidence>
<sequence length="38" mass="4576">MEKEKNKKNLPQLLDSQFYLWGYFISNVIKSKNLKINC</sequence>
<name>A0A0V8DSV6_LACLL</name>
<dbReference type="Proteomes" id="UP000053612">
    <property type="component" value="Unassembled WGS sequence"/>
</dbReference>
<evidence type="ECO:0000313" key="2">
    <source>
        <dbReference type="Proteomes" id="UP000053612"/>
    </source>
</evidence>
<accession>A0A0V8DSV6</accession>